<dbReference type="GO" id="GO:0004168">
    <property type="term" value="F:dolichol kinase activity"/>
    <property type="evidence" value="ECO:0007669"/>
    <property type="project" value="TreeGrafter"/>
</dbReference>
<keyword evidence="3 10" id="KW-0808">Transferase</keyword>
<keyword evidence="5" id="KW-0418">Kinase</keyword>
<dbReference type="PANTHER" id="PTHR13205:SF15">
    <property type="entry name" value="DOLICHOL KINASE"/>
    <property type="match status" value="1"/>
</dbReference>
<keyword evidence="4 9" id="KW-0812">Transmembrane</keyword>
<evidence type="ECO:0000256" key="4">
    <source>
        <dbReference type="ARBA" id="ARBA00022692"/>
    </source>
</evidence>
<reference evidence="10" key="1">
    <citation type="submission" date="2013-08" db="EMBL/GenBank/DDBJ databases">
        <authorList>
            <person name="Mendez C."/>
            <person name="Richter M."/>
            <person name="Ferrer M."/>
            <person name="Sanchez J."/>
        </authorList>
    </citation>
    <scope>NUCLEOTIDE SEQUENCE</scope>
</reference>
<accession>T0YEP0</accession>
<dbReference type="InterPro" id="IPR032974">
    <property type="entry name" value="Polypren_kinase"/>
</dbReference>
<proteinExistence type="inferred from homology"/>
<gene>
    <name evidence="10" type="ORF">B2A_14183</name>
</gene>
<protein>
    <submittedName>
        <fullName evidence="10">Cytidylyltransferase family protein</fullName>
    </submittedName>
</protein>
<dbReference type="GO" id="GO:0005789">
    <property type="term" value="C:endoplasmic reticulum membrane"/>
    <property type="evidence" value="ECO:0007669"/>
    <property type="project" value="UniProtKB-SubCell"/>
</dbReference>
<feature type="non-terminal residue" evidence="10">
    <location>
        <position position="1"/>
    </location>
</feature>
<keyword evidence="10" id="KW-0548">Nucleotidyltransferase</keyword>
<feature type="transmembrane region" description="Helical" evidence="9">
    <location>
        <begin position="50"/>
        <end position="78"/>
    </location>
</feature>
<dbReference type="GO" id="GO:0016779">
    <property type="term" value="F:nucleotidyltransferase activity"/>
    <property type="evidence" value="ECO:0007669"/>
    <property type="project" value="UniProtKB-KW"/>
</dbReference>
<evidence type="ECO:0000313" key="10">
    <source>
        <dbReference type="EMBL" id="EQD30317.1"/>
    </source>
</evidence>
<keyword evidence="6" id="KW-0256">Endoplasmic reticulum</keyword>
<sequence length="107" mass="11197">LMVSFVHAQAILLTGIIALFFSDSLATIVGVSYGRHKLPYNKSKSAEGALAFWASASIIAFPLIGAYSFLIGSILAIVESVSGPRTVDDNISIAIAVIAIYAVILLA</sequence>
<evidence type="ECO:0000256" key="7">
    <source>
        <dbReference type="ARBA" id="ARBA00022989"/>
    </source>
</evidence>
<organism evidence="10">
    <name type="scientific">mine drainage metagenome</name>
    <dbReference type="NCBI Taxonomy" id="410659"/>
    <lineage>
        <taxon>unclassified sequences</taxon>
        <taxon>metagenomes</taxon>
        <taxon>ecological metagenomes</taxon>
    </lineage>
</organism>
<dbReference type="EMBL" id="AUZZ01010281">
    <property type="protein sequence ID" value="EQD30317.1"/>
    <property type="molecule type" value="Genomic_DNA"/>
</dbReference>
<evidence type="ECO:0000256" key="3">
    <source>
        <dbReference type="ARBA" id="ARBA00022679"/>
    </source>
</evidence>
<dbReference type="PANTHER" id="PTHR13205">
    <property type="entry name" value="TRANSMEMBRANE PROTEIN 15-RELATED"/>
    <property type="match status" value="1"/>
</dbReference>
<comment type="subcellular location">
    <subcellularLocation>
        <location evidence="1">Endoplasmic reticulum membrane</location>
        <topology evidence="1">Multi-pass membrane protein</topology>
    </subcellularLocation>
</comment>
<name>T0YEP0_9ZZZZ</name>
<reference evidence="10" key="2">
    <citation type="journal article" date="2014" name="ISME J.">
        <title>Microbial stratification in low pH oxic and suboxic macroscopic growths along an acid mine drainage.</title>
        <authorList>
            <person name="Mendez-Garcia C."/>
            <person name="Mesa V."/>
            <person name="Sprenger R.R."/>
            <person name="Richter M."/>
            <person name="Diez M.S."/>
            <person name="Solano J."/>
            <person name="Bargiela R."/>
            <person name="Golyshina O.V."/>
            <person name="Manteca A."/>
            <person name="Ramos J.L."/>
            <person name="Gallego J.R."/>
            <person name="Llorente I."/>
            <person name="Martins Dos Santos V.A."/>
            <person name="Jensen O.N."/>
            <person name="Pelaez A.I."/>
            <person name="Sanchez J."/>
            <person name="Ferrer M."/>
        </authorList>
    </citation>
    <scope>NUCLEOTIDE SEQUENCE</scope>
</reference>
<feature type="transmembrane region" description="Helical" evidence="9">
    <location>
        <begin position="90"/>
        <end position="106"/>
    </location>
</feature>
<keyword evidence="7 9" id="KW-1133">Transmembrane helix</keyword>
<evidence type="ECO:0000256" key="8">
    <source>
        <dbReference type="ARBA" id="ARBA00023136"/>
    </source>
</evidence>
<dbReference type="AlphaFoldDB" id="T0YEP0"/>
<evidence type="ECO:0000256" key="9">
    <source>
        <dbReference type="SAM" id="Phobius"/>
    </source>
</evidence>
<evidence type="ECO:0000256" key="6">
    <source>
        <dbReference type="ARBA" id="ARBA00022824"/>
    </source>
</evidence>
<comment type="similarity">
    <text evidence="2">Belongs to the polyprenol kinase family.</text>
</comment>
<evidence type="ECO:0000256" key="1">
    <source>
        <dbReference type="ARBA" id="ARBA00004477"/>
    </source>
</evidence>
<keyword evidence="8 9" id="KW-0472">Membrane</keyword>
<evidence type="ECO:0000256" key="2">
    <source>
        <dbReference type="ARBA" id="ARBA00010794"/>
    </source>
</evidence>
<comment type="caution">
    <text evidence="10">The sequence shown here is derived from an EMBL/GenBank/DDBJ whole genome shotgun (WGS) entry which is preliminary data.</text>
</comment>
<evidence type="ECO:0000256" key="5">
    <source>
        <dbReference type="ARBA" id="ARBA00022777"/>
    </source>
</evidence>
<dbReference type="GO" id="GO:0043048">
    <property type="term" value="P:dolichyl monophosphate biosynthetic process"/>
    <property type="evidence" value="ECO:0007669"/>
    <property type="project" value="TreeGrafter"/>
</dbReference>